<keyword evidence="4" id="KW-1185">Reference proteome</keyword>
<dbReference type="SUPFAM" id="SSF56801">
    <property type="entry name" value="Acetyl-CoA synthetase-like"/>
    <property type="match status" value="1"/>
</dbReference>
<dbReference type="InterPro" id="IPR045851">
    <property type="entry name" value="AMP-bd_C_sf"/>
</dbReference>
<dbReference type="Pfam" id="PF13193">
    <property type="entry name" value="AMP-binding_C"/>
    <property type="match status" value="1"/>
</dbReference>
<dbReference type="InterPro" id="IPR050237">
    <property type="entry name" value="ATP-dep_AMP-bd_enzyme"/>
</dbReference>
<dbReference type="Gene3D" id="3.30.300.30">
    <property type="match status" value="1"/>
</dbReference>
<dbReference type="GO" id="GO:0016877">
    <property type="term" value="F:ligase activity, forming carbon-sulfur bonds"/>
    <property type="evidence" value="ECO:0007669"/>
    <property type="project" value="UniProtKB-ARBA"/>
</dbReference>
<dbReference type="Gene3D" id="3.40.50.12780">
    <property type="entry name" value="N-terminal domain of ligase-like"/>
    <property type="match status" value="1"/>
</dbReference>
<evidence type="ECO:0000259" key="1">
    <source>
        <dbReference type="Pfam" id="PF00501"/>
    </source>
</evidence>
<dbReference type="RefSeq" id="WP_118926124.1">
    <property type="nucleotide sequence ID" value="NZ_QXGH01000018.1"/>
</dbReference>
<dbReference type="InterPro" id="IPR025110">
    <property type="entry name" value="AMP-bd_C"/>
</dbReference>
<comment type="caution">
    <text evidence="3">The sequence shown here is derived from an EMBL/GenBank/DDBJ whole genome shotgun (WGS) entry which is preliminary data.</text>
</comment>
<protein>
    <submittedName>
        <fullName evidence="3">Long-chain fatty acid--CoA ligase</fullName>
    </submittedName>
</protein>
<feature type="domain" description="AMP-binding enzyme C-terminal" evidence="2">
    <location>
        <begin position="420"/>
        <end position="494"/>
    </location>
</feature>
<dbReference type="InterPro" id="IPR000873">
    <property type="entry name" value="AMP-dep_synth/lig_dom"/>
</dbReference>
<proteinExistence type="predicted"/>
<gene>
    <name evidence="3" type="ORF">D0Z08_15425</name>
</gene>
<dbReference type="Pfam" id="PF00501">
    <property type="entry name" value="AMP-binding"/>
    <property type="match status" value="1"/>
</dbReference>
<dbReference type="InterPro" id="IPR042099">
    <property type="entry name" value="ANL_N_sf"/>
</dbReference>
<dbReference type="Proteomes" id="UP000283644">
    <property type="component" value="Unassembled WGS sequence"/>
</dbReference>
<dbReference type="PANTHER" id="PTHR43767:SF12">
    <property type="entry name" value="AMP-DEPENDENT SYNTHETASE AND LIGASE"/>
    <property type="match status" value="1"/>
</dbReference>
<accession>A0A417Y112</accession>
<feature type="domain" description="AMP-dependent synthetase/ligase" evidence="1">
    <location>
        <begin position="11"/>
        <end position="368"/>
    </location>
</feature>
<organism evidence="3 4">
    <name type="scientific">Nocardioides immobilis</name>
    <dbReference type="NCBI Taxonomy" id="2049295"/>
    <lineage>
        <taxon>Bacteria</taxon>
        <taxon>Bacillati</taxon>
        <taxon>Actinomycetota</taxon>
        <taxon>Actinomycetes</taxon>
        <taxon>Propionibacteriales</taxon>
        <taxon>Nocardioidaceae</taxon>
        <taxon>Nocardioides</taxon>
    </lineage>
</organism>
<dbReference type="EMBL" id="QXGH01000018">
    <property type="protein sequence ID" value="RHW26338.1"/>
    <property type="molecule type" value="Genomic_DNA"/>
</dbReference>
<keyword evidence="3" id="KW-0436">Ligase</keyword>
<evidence type="ECO:0000313" key="3">
    <source>
        <dbReference type="EMBL" id="RHW26338.1"/>
    </source>
</evidence>
<dbReference type="OrthoDB" id="9803968at2"/>
<dbReference type="InterPro" id="IPR020845">
    <property type="entry name" value="AMP-binding_CS"/>
</dbReference>
<reference evidence="3 4" key="1">
    <citation type="submission" date="2018-09" db="EMBL/GenBank/DDBJ databases">
        <title>Genome sequencing of Nocardioides immobilis CCTCC AB 2017083 for comparison to Nocardioides silvaticus.</title>
        <authorList>
            <person name="Li C."/>
            <person name="Wang G."/>
        </authorList>
    </citation>
    <scope>NUCLEOTIDE SEQUENCE [LARGE SCALE GENOMIC DNA]</scope>
    <source>
        <strain evidence="3 4">CCTCC AB 2017083</strain>
    </source>
</reference>
<dbReference type="PANTHER" id="PTHR43767">
    <property type="entry name" value="LONG-CHAIN-FATTY-ACID--COA LIGASE"/>
    <property type="match status" value="1"/>
</dbReference>
<evidence type="ECO:0000259" key="2">
    <source>
        <dbReference type="Pfam" id="PF13193"/>
    </source>
</evidence>
<evidence type="ECO:0000313" key="4">
    <source>
        <dbReference type="Proteomes" id="UP000283644"/>
    </source>
</evidence>
<dbReference type="AlphaFoldDB" id="A0A417Y112"/>
<dbReference type="PROSITE" id="PS00455">
    <property type="entry name" value="AMP_BINDING"/>
    <property type="match status" value="1"/>
</dbReference>
<name>A0A417Y112_9ACTN</name>
<sequence>MLNVAQILSGAAAAAPHRTALRFGDVDMSVETLDTLAKQCARLFATDGVGRGQRVAMVMPNVPHFPVAYYGALRAGATVVPLSPLLTAGELEFIFGDCAPTVVVVWSGFHEAVAKAAETCGVKVVYSAGPPGGPETGLPDLLESAACAVGDDEIACTDASDLAVIIYTSGTTGSPKGAALTHDNLLWNTRIFSEKVGLVAGDVALAALPFFHSFGQTCILNAGLHAGVELVLQPRFDAAAALDLVERHRITLFMGVPSMHAAVLAEQRSKPRDLSSLRWMASGGSGLAAGLREELAREIPVPVFEGYGLSETSPITHVCGPGSHKPGKVGQPLWGIEQRVVSDDGTVLGVGDVGELHVRGHAVMSGYYGRPDATAAVIDSGGWFATGDLVTIDEDGFVEIVDRKKDLIIRNGHNVYPSDIEAVLSAHPAVQLSAVIGVPDDKVGEEVAAVVMLKPGAEATTEEISAFVKERIAGDKYPRIVRIVGDLPLGPSGKVLKRAIDLSHH</sequence>